<dbReference type="InterPro" id="IPR018389">
    <property type="entry name" value="DctP_fam"/>
</dbReference>
<dbReference type="PANTHER" id="PTHR33376">
    <property type="match status" value="1"/>
</dbReference>
<dbReference type="AlphaFoldDB" id="A0A2U0T7Y8"/>
<gene>
    <name evidence="3" type="ORF">C8D76_10543</name>
</gene>
<evidence type="ECO:0000313" key="4">
    <source>
        <dbReference type="Proteomes" id="UP000245909"/>
    </source>
</evidence>
<dbReference type="Gene3D" id="3.40.190.170">
    <property type="entry name" value="Bacterial extracellular solute-binding protein, family 7"/>
    <property type="match status" value="1"/>
</dbReference>
<comment type="caution">
    <text evidence="3">The sequence shown here is derived from an EMBL/GenBank/DDBJ whole genome shotgun (WGS) entry which is preliminary data.</text>
</comment>
<dbReference type="NCBIfam" id="TIGR00787">
    <property type="entry name" value="dctP"/>
    <property type="match status" value="1"/>
</dbReference>
<dbReference type="PIRSF" id="PIRSF006470">
    <property type="entry name" value="DctB"/>
    <property type="match status" value="1"/>
</dbReference>
<accession>A0A2U0T7Y8</accession>
<dbReference type="SUPFAM" id="SSF53850">
    <property type="entry name" value="Periplasmic binding protein-like II"/>
    <property type="match status" value="1"/>
</dbReference>
<dbReference type="Pfam" id="PF03480">
    <property type="entry name" value="DctP"/>
    <property type="match status" value="1"/>
</dbReference>
<dbReference type="GO" id="GO:0055085">
    <property type="term" value="P:transmembrane transport"/>
    <property type="evidence" value="ECO:0007669"/>
    <property type="project" value="InterPro"/>
</dbReference>
<proteinExistence type="predicted"/>
<dbReference type="RefSeq" id="WP_116631679.1">
    <property type="nucleotide sequence ID" value="NZ_QENU01000005.1"/>
</dbReference>
<dbReference type="GO" id="GO:0030246">
    <property type="term" value="F:carbohydrate binding"/>
    <property type="evidence" value="ECO:0007669"/>
    <property type="project" value="TreeGrafter"/>
</dbReference>
<dbReference type="OrthoDB" id="8690069at2"/>
<dbReference type="InterPro" id="IPR004682">
    <property type="entry name" value="TRAP_DctP"/>
</dbReference>
<dbReference type="CDD" id="cd13671">
    <property type="entry name" value="PBP2_TRAP_SBP_like_3"/>
    <property type="match status" value="1"/>
</dbReference>
<dbReference type="GO" id="GO:0030288">
    <property type="term" value="C:outer membrane-bounded periplasmic space"/>
    <property type="evidence" value="ECO:0007669"/>
    <property type="project" value="InterPro"/>
</dbReference>
<dbReference type="Proteomes" id="UP000245909">
    <property type="component" value="Unassembled WGS sequence"/>
</dbReference>
<keyword evidence="3" id="KW-0675">Receptor</keyword>
<organism evidence="3 4">
    <name type="scientific">Alitibacter langaaensis DSM 22999</name>
    <dbReference type="NCBI Taxonomy" id="1122935"/>
    <lineage>
        <taxon>Bacteria</taxon>
        <taxon>Pseudomonadati</taxon>
        <taxon>Pseudomonadota</taxon>
        <taxon>Gammaproteobacteria</taxon>
        <taxon>Pasteurellales</taxon>
        <taxon>Pasteurellaceae</taxon>
        <taxon>Alitibacter</taxon>
    </lineage>
</organism>
<evidence type="ECO:0000313" key="3">
    <source>
        <dbReference type="EMBL" id="PVX39709.1"/>
    </source>
</evidence>
<keyword evidence="4" id="KW-1185">Reference proteome</keyword>
<reference evidence="3 4" key="1">
    <citation type="submission" date="2018-05" db="EMBL/GenBank/DDBJ databases">
        <title>Genomic Encyclopedia of Type Strains, Phase IV (KMG-IV): sequencing the most valuable type-strain genomes for metagenomic binning, comparative biology and taxonomic classification.</title>
        <authorList>
            <person name="Goeker M."/>
        </authorList>
    </citation>
    <scope>NUCLEOTIDE SEQUENCE [LARGE SCALE GENOMIC DNA]</scope>
    <source>
        <strain evidence="3 4">DSM 22999</strain>
    </source>
</reference>
<keyword evidence="1 2" id="KW-0732">Signal</keyword>
<evidence type="ECO:0000256" key="1">
    <source>
        <dbReference type="ARBA" id="ARBA00022729"/>
    </source>
</evidence>
<evidence type="ECO:0000256" key="2">
    <source>
        <dbReference type="SAM" id="SignalP"/>
    </source>
</evidence>
<sequence>MKINKLLLSSLCIALPMLSVSTNALAQKVTLKLAHNLDQTHVVHQALAKMAKEVQEKSNGELKIRIYPSGQMGGPRETIELIQNDALDMTKASASEMESFVKEFSIFSSPYLFDNEEHFKKVLFGEVGKEITDKTQASGFNVLASYVAGTRSFYAKKPIHSPADMKGLKIRVVSTPTTNKLIELLGGSPAPIPFGEVYTALQQGVIDGAENNIPSYNQTRHVEVAKYYIEDQHTSVPDYLIISSKTWAKLDDNQRKILTEAAKNSEIIQQQLWDDEVKKSRAEAEKVGATFISVNKEPFRNALKPLYDDFAKDPDLATLIEKIKATANESIIEHPFK</sequence>
<dbReference type="EMBL" id="QENU01000005">
    <property type="protein sequence ID" value="PVX39709.1"/>
    <property type="molecule type" value="Genomic_DNA"/>
</dbReference>
<name>A0A2U0T7Y8_9PAST</name>
<dbReference type="PANTHER" id="PTHR33376:SF2">
    <property type="entry name" value="DICARBOXYLATE-BINDING PERIPLASMIC PROTEIN"/>
    <property type="match status" value="1"/>
</dbReference>
<feature type="signal peptide" evidence="2">
    <location>
        <begin position="1"/>
        <end position="26"/>
    </location>
</feature>
<protein>
    <submittedName>
        <fullName evidence="3">Tripartite ATP-independent transporter DctP family solute receptor</fullName>
    </submittedName>
</protein>
<feature type="chain" id="PRO_5015521055" evidence="2">
    <location>
        <begin position="27"/>
        <end position="337"/>
    </location>
</feature>
<dbReference type="NCBIfam" id="NF037995">
    <property type="entry name" value="TRAP_S1"/>
    <property type="match status" value="1"/>
</dbReference>
<dbReference type="InterPro" id="IPR038404">
    <property type="entry name" value="TRAP_DctP_sf"/>
</dbReference>